<feature type="transmembrane region" description="Helical" evidence="1">
    <location>
        <begin position="84"/>
        <end position="105"/>
    </location>
</feature>
<gene>
    <name evidence="2" type="ORF">GCM10007380_10740</name>
</gene>
<comment type="caution">
    <text evidence="2">The sequence shown here is derived from an EMBL/GenBank/DDBJ whole genome shotgun (WGS) entry which is preliminary data.</text>
</comment>
<dbReference type="RefSeq" id="WP_087999290.1">
    <property type="nucleotide sequence ID" value="NZ_BMHB01000001.1"/>
</dbReference>
<sequence length="108" mass="11864">MKKLIFAIITLGVLIGLTWFVSDLMNAKMVDYAFFVGLIVTIVIRLFTSSGGFASNSVNLSTQAQTGMKVTGTEGPITVTQKSFSFLVSLSFTIISLLTTVIYYWTEF</sequence>
<dbReference type="AlphaFoldDB" id="A0A8J3EUJ9"/>
<keyword evidence="1" id="KW-0812">Transmembrane</keyword>
<keyword evidence="3" id="KW-1185">Reference proteome</keyword>
<accession>A0A8J3EUJ9</accession>
<protein>
    <submittedName>
        <fullName evidence="2">Uncharacterized protein</fullName>
    </submittedName>
</protein>
<keyword evidence="1" id="KW-1133">Transmembrane helix</keyword>
<evidence type="ECO:0000256" key="1">
    <source>
        <dbReference type="SAM" id="Phobius"/>
    </source>
</evidence>
<organism evidence="2 3">
    <name type="scientific">Gottfriedia solisilvae</name>
    <dbReference type="NCBI Taxonomy" id="1516104"/>
    <lineage>
        <taxon>Bacteria</taxon>
        <taxon>Bacillati</taxon>
        <taxon>Bacillota</taxon>
        <taxon>Bacilli</taxon>
        <taxon>Bacillales</taxon>
        <taxon>Bacillaceae</taxon>
        <taxon>Gottfriedia</taxon>
    </lineage>
</organism>
<dbReference type="EMBL" id="BMHB01000001">
    <property type="protein sequence ID" value="GGI12015.1"/>
    <property type="molecule type" value="Genomic_DNA"/>
</dbReference>
<keyword evidence="1" id="KW-0472">Membrane</keyword>
<evidence type="ECO:0000313" key="3">
    <source>
        <dbReference type="Proteomes" id="UP000626244"/>
    </source>
</evidence>
<evidence type="ECO:0000313" key="2">
    <source>
        <dbReference type="EMBL" id="GGI12015.1"/>
    </source>
</evidence>
<feature type="transmembrane region" description="Helical" evidence="1">
    <location>
        <begin position="30"/>
        <end position="47"/>
    </location>
</feature>
<proteinExistence type="predicted"/>
<dbReference type="Proteomes" id="UP000626244">
    <property type="component" value="Unassembled WGS sequence"/>
</dbReference>
<name>A0A8J3EUJ9_9BACI</name>
<dbReference type="OrthoDB" id="2428514at2"/>
<reference evidence="3" key="1">
    <citation type="journal article" date="2019" name="Int. J. Syst. Evol. Microbiol.">
        <title>The Global Catalogue of Microorganisms (GCM) 10K type strain sequencing project: providing services to taxonomists for standard genome sequencing and annotation.</title>
        <authorList>
            <consortium name="The Broad Institute Genomics Platform"/>
            <consortium name="The Broad Institute Genome Sequencing Center for Infectious Disease"/>
            <person name="Wu L."/>
            <person name="Ma J."/>
        </authorList>
    </citation>
    <scope>NUCLEOTIDE SEQUENCE [LARGE SCALE GENOMIC DNA]</scope>
    <source>
        <strain evidence="3">CGMCC 1.14993</strain>
    </source>
</reference>